<gene>
    <name evidence="7" type="ORF">GRG538_LOCUS5479</name>
    <name evidence="9" type="ORF">HFQ381_LOCUS425</name>
    <name evidence="6" type="ORF">LUA448_LOCUS3252</name>
    <name evidence="8" type="ORF">TIS948_LOCUS26884</name>
    <name evidence="10" type="ORF">TSG867_LOCUS935</name>
    <name evidence="11" type="ORF">UJA718_LOCUS14545</name>
</gene>
<feature type="compositionally biased region" description="Low complexity" evidence="3">
    <location>
        <begin position="24"/>
        <end position="48"/>
    </location>
</feature>
<feature type="region of interest" description="Disordered" evidence="3">
    <location>
        <begin position="1"/>
        <end position="75"/>
    </location>
</feature>
<evidence type="ECO:0000259" key="4">
    <source>
        <dbReference type="Pfam" id="PF11835"/>
    </source>
</evidence>
<dbReference type="InterPro" id="IPR055204">
    <property type="entry name" value="HNRNPL_RRM"/>
</dbReference>
<dbReference type="Proteomes" id="UP000663873">
    <property type="component" value="Unassembled WGS sequence"/>
</dbReference>
<dbReference type="OrthoDB" id="302770at2759"/>
<evidence type="ECO:0000313" key="13">
    <source>
        <dbReference type="Proteomes" id="UP000663873"/>
    </source>
</evidence>
<dbReference type="EMBL" id="CAJNYD010000132">
    <property type="protein sequence ID" value="CAF3220869.1"/>
    <property type="molecule type" value="Genomic_DNA"/>
</dbReference>
<sequence>MDKRLYSNSSHHMSGPRQNMHQQRGSNNNNNYMSMNNRNNSNTNNMGGYSSGQGVKRMRGDDSRSDSLSAPHRMKWDSLEEDHNVKFLERNDIDQRSEAHGQFTNITLNETAVLCFTVQNAKYPITLDVMRKICAITGQVLRICILRKRILQVLIEFDSMDTARKVKDELDGADIYSGCCTLKIEFANLKHLVVRGNDQDNLDLTVDENRYARRKTLLSSPPRVDRFEPPILGNESFASNTRFPSAALQPELDRFLSRSSSSFASTHDRPSSRDEPGSFHQQQQQQQQQPQQLFSNNPHLIAQQLDTFDHPQRLLPYSVGSNRFREASPPSSSNPIEKSDCCVFNVEGLSSPSWNCERLFNLLCLYGNVLRVKFLKSKEGGAMIQMNHCENLRQHLKSLNSTFIFGQTFIIVPSRQLEIQHMTRPFPLENGEPSYMEFDTNRNNRYLTSDQAIKNRPVAPSHVLYYFNTPPNMLEVDIVRFFEDLGAKRPVKVKNFPPRKESHHDRNRRGNNQPKGVTGLAEFRTITDACECLILANNYPIPHQSSNWPFFFKLTFSATPITDEDAQLGEEMDTSLATVTIENGRRHHREKSPDDGKRNGSSSEHRRRRHSSPPA</sequence>
<evidence type="ECO:0000256" key="1">
    <source>
        <dbReference type="ARBA" id="ARBA00022737"/>
    </source>
</evidence>
<feature type="region of interest" description="Disordered" evidence="3">
    <location>
        <begin position="259"/>
        <end position="292"/>
    </location>
</feature>
<feature type="region of interest" description="Disordered" evidence="3">
    <location>
        <begin position="577"/>
        <end position="615"/>
    </location>
</feature>
<evidence type="ECO:0000313" key="6">
    <source>
        <dbReference type="EMBL" id="CAF3220869.1"/>
    </source>
</evidence>
<dbReference type="EMBL" id="CAJNXB010004776">
    <property type="protein sequence ID" value="CAF3391525.1"/>
    <property type="molecule type" value="Genomic_DNA"/>
</dbReference>
<comment type="caution">
    <text evidence="7">The sequence shown here is derived from an EMBL/GenBank/DDBJ whole genome shotgun (WGS) entry which is preliminary data.</text>
</comment>
<feature type="compositionally biased region" description="Basic residues" evidence="3">
    <location>
        <begin position="605"/>
        <end position="615"/>
    </location>
</feature>
<protein>
    <recommendedName>
        <fullName evidence="14">RRM domain-containing protein</fullName>
    </recommendedName>
</protein>
<dbReference type="AlphaFoldDB" id="A0A817W405"/>
<dbReference type="Proteomes" id="UP000663833">
    <property type="component" value="Unassembled WGS sequence"/>
</dbReference>
<dbReference type="Proteomes" id="UP000663872">
    <property type="component" value="Unassembled WGS sequence"/>
</dbReference>
<evidence type="ECO:0000313" key="7">
    <source>
        <dbReference type="EMBL" id="CAF3350524.1"/>
    </source>
</evidence>
<evidence type="ECO:0000313" key="8">
    <source>
        <dbReference type="EMBL" id="CAF3391525.1"/>
    </source>
</evidence>
<dbReference type="InterPro" id="IPR021790">
    <property type="entry name" value="PTBP1-like_RRM2"/>
</dbReference>
<dbReference type="Pfam" id="PF13893">
    <property type="entry name" value="RRM_5"/>
    <property type="match status" value="1"/>
</dbReference>
<dbReference type="InterPro" id="IPR012677">
    <property type="entry name" value="Nucleotide-bd_a/b_plait_sf"/>
</dbReference>
<dbReference type="EMBL" id="CAJOBP010002062">
    <property type="protein sequence ID" value="CAF4331780.1"/>
    <property type="molecule type" value="Genomic_DNA"/>
</dbReference>
<feature type="region of interest" description="Disordered" evidence="3">
    <location>
        <begin position="493"/>
        <end position="517"/>
    </location>
</feature>
<reference evidence="7" key="1">
    <citation type="submission" date="2021-02" db="EMBL/GenBank/DDBJ databases">
        <authorList>
            <person name="Nowell W R."/>
        </authorList>
    </citation>
    <scope>NUCLEOTIDE SEQUENCE</scope>
</reference>
<evidence type="ECO:0000313" key="10">
    <source>
        <dbReference type="EMBL" id="CAF4215063.1"/>
    </source>
</evidence>
<dbReference type="Gene3D" id="3.30.70.330">
    <property type="match status" value="3"/>
</dbReference>
<feature type="domain" description="Heterogeneous nuclear ribonucleoprotein L RRM" evidence="5">
    <location>
        <begin position="454"/>
        <end position="560"/>
    </location>
</feature>
<dbReference type="InterPro" id="IPR035979">
    <property type="entry name" value="RBD_domain_sf"/>
</dbReference>
<organism evidence="7 12">
    <name type="scientific">Rotaria socialis</name>
    <dbReference type="NCBI Taxonomy" id="392032"/>
    <lineage>
        <taxon>Eukaryota</taxon>
        <taxon>Metazoa</taxon>
        <taxon>Spiralia</taxon>
        <taxon>Gnathifera</taxon>
        <taxon>Rotifera</taxon>
        <taxon>Eurotatoria</taxon>
        <taxon>Bdelloidea</taxon>
        <taxon>Philodinida</taxon>
        <taxon>Philodinidae</taxon>
        <taxon>Rotaria</taxon>
    </lineage>
</organism>
<accession>A0A817W405</accession>
<evidence type="ECO:0000313" key="11">
    <source>
        <dbReference type="EMBL" id="CAF4331780.1"/>
    </source>
</evidence>
<dbReference type="EMBL" id="CAJOBQ010000019">
    <property type="protein sequence ID" value="CAF4215063.1"/>
    <property type="molecule type" value="Genomic_DNA"/>
</dbReference>
<dbReference type="EMBL" id="CAJNYT010000454">
    <property type="protein sequence ID" value="CAF3350524.1"/>
    <property type="molecule type" value="Genomic_DNA"/>
</dbReference>
<feature type="compositionally biased region" description="Low complexity" evidence="3">
    <location>
        <begin position="281"/>
        <end position="292"/>
    </location>
</feature>
<evidence type="ECO:0008006" key="14">
    <source>
        <dbReference type="Google" id="ProtNLM"/>
    </source>
</evidence>
<proteinExistence type="predicted"/>
<name>A0A817W405_9BILA</name>
<evidence type="ECO:0000313" key="9">
    <source>
        <dbReference type="EMBL" id="CAF4092486.1"/>
    </source>
</evidence>
<feature type="compositionally biased region" description="Basic and acidic residues" evidence="3">
    <location>
        <begin position="266"/>
        <end position="277"/>
    </location>
</feature>
<feature type="domain" description="PTBP1-like RNA recognition motif 2" evidence="4">
    <location>
        <begin position="110"/>
        <end position="187"/>
    </location>
</feature>
<keyword evidence="1" id="KW-0677">Repeat</keyword>
<feature type="compositionally biased region" description="Polar residues" evidence="3">
    <location>
        <begin position="1"/>
        <end position="23"/>
    </location>
</feature>
<dbReference type="Pfam" id="PF11835">
    <property type="entry name" value="RRM_8"/>
    <property type="match status" value="1"/>
</dbReference>
<evidence type="ECO:0000256" key="2">
    <source>
        <dbReference type="ARBA" id="ARBA00022884"/>
    </source>
</evidence>
<dbReference type="EMBL" id="CAJOBO010000009">
    <property type="protein sequence ID" value="CAF4092486.1"/>
    <property type="molecule type" value="Genomic_DNA"/>
</dbReference>
<dbReference type="PANTHER" id="PTHR15592">
    <property type="entry name" value="MATRIN 3/NUCLEAR PROTEIN 220-RELATED"/>
    <property type="match status" value="1"/>
</dbReference>
<dbReference type="Proteomes" id="UP000663851">
    <property type="component" value="Unassembled WGS sequence"/>
</dbReference>
<dbReference type="SUPFAM" id="SSF54928">
    <property type="entry name" value="RNA-binding domain, RBD"/>
    <property type="match status" value="2"/>
</dbReference>
<evidence type="ECO:0000313" key="12">
    <source>
        <dbReference type="Proteomes" id="UP000663872"/>
    </source>
</evidence>
<dbReference type="Proteomes" id="UP000663862">
    <property type="component" value="Unassembled WGS sequence"/>
</dbReference>
<dbReference type="Pfam" id="PF22976">
    <property type="entry name" value="RRM_10"/>
    <property type="match status" value="1"/>
</dbReference>
<evidence type="ECO:0000256" key="3">
    <source>
        <dbReference type="SAM" id="MobiDB-lite"/>
    </source>
</evidence>
<dbReference type="Proteomes" id="UP000663825">
    <property type="component" value="Unassembled WGS sequence"/>
</dbReference>
<keyword evidence="13" id="KW-1185">Reference proteome</keyword>
<evidence type="ECO:0000259" key="5">
    <source>
        <dbReference type="Pfam" id="PF22976"/>
    </source>
</evidence>
<keyword evidence="2" id="KW-0694">RNA-binding</keyword>
<dbReference type="GO" id="GO:0003723">
    <property type="term" value="F:RNA binding"/>
    <property type="evidence" value="ECO:0007669"/>
    <property type="project" value="UniProtKB-KW"/>
</dbReference>